<keyword evidence="1" id="KW-0812">Transmembrane</keyword>
<organism evidence="2 3">
    <name type="scientific">Photobacterium andalusiense</name>
    <dbReference type="NCBI Taxonomy" id="2204296"/>
    <lineage>
        <taxon>Bacteria</taxon>
        <taxon>Pseudomonadati</taxon>
        <taxon>Pseudomonadota</taxon>
        <taxon>Gammaproteobacteria</taxon>
        <taxon>Vibrionales</taxon>
        <taxon>Vibrionaceae</taxon>
        <taxon>Photobacterium</taxon>
    </lineage>
</organism>
<dbReference type="RefSeq" id="WP_144018105.1">
    <property type="nucleotide sequence ID" value="NZ_FYAJ01000004.1"/>
</dbReference>
<protein>
    <submittedName>
        <fullName evidence="2">Uncharacterized protein</fullName>
    </submittedName>
</protein>
<gene>
    <name evidence="2" type="ORF">PAND9192_02387</name>
</gene>
<feature type="transmembrane region" description="Helical" evidence="1">
    <location>
        <begin position="6"/>
        <end position="28"/>
    </location>
</feature>
<reference evidence="3" key="1">
    <citation type="submission" date="2017-06" db="EMBL/GenBank/DDBJ databases">
        <authorList>
            <person name="Rodrigo-Torres L."/>
            <person name="Arahal R.D."/>
            <person name="Lucena T."/>
        </authorList>
    </citation>
    <scope>NUCLEOTIDE SEQUENCE [LARGE SCALE GENOMIC DNA]</scope>
    <source>
        <strain evidence="3">CECT 9192</strain>
    </source>
</reference>
<evidence type="ECO:0000313" key="2">
    <source>
        <dbReference type="EMBL" id="SMY36058.1"/>
    </source>
</evidence>
<evidence type="ECO:0000256" key="1">
    <source>
        <dbReference type="SAM" id="Phobius"/>
    </source>
</evidence>
<keyword evidence="1" id="KW-1133">Transmembrane helix</keyword>
<dbReference type="AlphaFoldDB" id="A0A1Y6MJT1"/>
<keyword evidence="3" id="KW-1185">Reference proteome</keyword>
<evidence type="ECO:0000313" key="3">
    <source>
        <dbReference type="Proteomes" id="UP000195719"/>
    </source>
</evidence>
<accession>A0A1Y6MJT1</accession>
<name>A0A1Y6MJT1_9GAMM</name>
<dbReference type="EMBL" id="FYAJ01000004">
    <property type="protein sequence ID" value="SMY36058.1"/>
    <property type="molecule type" value="Genomic_DNA"/>
</dbReference>
<sequence>MDLGLIGSSILAGGIAGQILTLFGTNYLTNKREYKKWQLTERHKASIELLDILTSNPQAPEELSQWTHKIRNASMKIHILYKDGTAPKELSNSLENVFKYAQEKKDGHANNEWSKNFRKSVSTLRKELSNNINID</sequence>
<keyword evidence="1" id="KW-0472">Membrane</keyword>
<proteinExistence type="predicted"/>
<dbReference type="Proteomes" id="UP000195719">
    <property type="component" value="Unassembled WGS sequence"/>
</dbReference>